<organism evidence="3 4">
    <name type="scientific">Pedobacter ginsengiterrae</name>
    <dbReference type="NCBI Taxonomy" id="871696"/>
    <lineage>
        <taxon>Bacteria</taxon>
        <taxon>Pseudomonadati</taxon>
        <taxon>Bacteroidota</taxon>
        <taxon>Sphingobacteriia</taxon>
        <taxon>Sphingobacteriales</taxon>
        <taxon>Sphingobacteriaceae</taxon>
        <taxon>Pedobacter</taxon>
    </lineage>
</organism>
<dbReference type="Gene3D" id="3.40.50.2300">
    <property type="match status" value="1"/>
</dbReference>
<evidence type="ECO:0000256" key="1">
    <source>
        <dbReference type="PROSITE-ProRule" id="PRU00169"/>
    </source>
</evidence>
<feature type="domain" description="Response regulatory" evidence="2">
    <location>
        <begin position="11"/>
        <end position="124"/>
    </location>
</feature>
<dbReference type="InterPro" id="IPR001789">
    <property type="entry name" value="Sig_transdc_resp-reg_receiver"/>
</dbReference>
<evidence type="ECO:0000313" key="4">
    <source>
        <dbReference type="Proteomes" id="UP001501081"/>
    </source>
</evidence>
<dbReference type="PROSITE" id="PS50110">
    <property type="entry name" value="RESPONSE_REGULATORY"/>
    <property type="match status" value="1"/>
</dbReference>
<accession>A0ABP7NYC4</accession>
<protein>
    <recommendedName>
        <fullName evidence="2">Response regulatory domain-containing protein</fullName>
    </recommendedName>
</protein>
<proteinExistence type="predicted"/>
<gene>
    <name evidence="3" type="ORF">GCM10022246_08030</name>
</gene>
<dbReference type="InterPro" id="IPR011006">
    <property type="entry name" value="CheY-like_superfamily"/>
</dbReference>
<dbReference type="Proteomes" id="UP001501081">
    <property type="component" value="Unassembled WGS sequence"/>
</dbReference>
<keyword evidence="4" id="KW-1185">Reference proteome</keyword>
<reference evidence="4" key="1">
    <citation type="journal article" date="2019" name="Int. J. Syst. Evol. Microbiol.">
        <title>The Global Catalogue of Microorganisms (GCM) 10K type strain sequencing project: providing services to taxonomists for standard genome sequencing and annotation.</title>
        <authorList>
            <consortium name="The Broad Institute Genomics Platform"/>
            <consortium name="The Broad Institute Genome Sequencing Center for Infectious Disease"/>
            <person name="Wu L."/>
            <person name="Ma J."/>
        </authorList>
    </citation>
    <scope>NUCLEOTIDE SEQUENCE [LARGE SCALE GENOMIC DNA]</scope>
    <source>
        <strain evidence="4">JCM 17338</strain>
    </source>
</reference>
<evidence type="ECO:0000313" key="3">
    <source>
        <dbReference type="EMBL" id="GAA3956494.1"/>
    </source>
</evidence>
<comment type="caution">
    <text evidence="1">Lacks conserved residue(s) required for the propagation of feature annotation.</text>
</comment>
<evidence type="ECO:0000259" key="2">
    <source>
        <dbReference type="PROSITE" id="PS50110"/>
    </source>
</evidence>
<sequence>MKDLNISTTTTCLIIDGDRYALDEMESYLTELPWIVLTGTATDVRGAREILSKNDNVDVVFLGTGACNSHAFEIARELRDRVRCMVFIGDDNESAWRAFQVGGDHFLQRPLTRSKLRTTVPTLIIETLQTEDWKVSQKNLWIPLHLDKYSN</sequence>
<dbReference type="SUPFAM" id="SSF52172">
    <property type="entry name" value="CheY-like"/>
    <property type="match status" value="1"/>
</dbReference>
<dbReference type="EMBL" id="BAABAK010000003">
    <property type="protein sequence ID" value="GAA3956494.1"/>
    <property type="molecule type" value="Genomic_DNA"/>
</dbReference>
<name>A0ABP7NYC4_9SPHI</name>
<comment type="caution">
    <text evidence="3">The sequence shown here is derived from an EMBL/GenBank/DDBJ whole genome shotgun (WGS) entry which is preliminary data.</text>
</comment>
<dbReference type="RefSeq" id="WP_344765145.1">
    <property type="nucleotide sequence ID" value="NZ_BAABAK010000003.1"/>
</dbReference>